<gene>
    <name evidence="1" type="ORF">D7294_18810</name>
</gene>
<accession>A0A3A9YWV3</accession>
<dbReference type="Proteomes" id="UP000272474">
    <property type="component" value="Unassembled WGS sequence"/>
</dbReference>
<dbReference type="RefSeq" id="WP_120681233.1">
    <property type="nucleotide sequence ID" value="NZ_RBAL01000010.1"/>
</dbReference>
<name>A0A3A9YWV3_9ACTN</name>
<reference evidence="1 2" key="1">
    <citation type="journal article" date="2014" name="Int. J. Syst. Evol. Microbiol.">
        <title>Streptomyces hoynatensis sp. nov., isolated from deep marine sediment.</title>
        <authorList>
            <person name="Veyisoglu A."/>
            <person name="Sahin N."/>
        </authorList>
    </citation>
    <scope>NUCLEOTIDE SEQUENCE [LARGE SCALE GENOMIC DNA]</scope>
    <source>
        <strain evidence="1 2">KCTC 29097</strain>
    </source>
</reference>
<evidence type="ECO:0000313" key="1">
    <source>
        <dbReference type="EMBL" id="RKN40488.1"/>
    </source>
</evidence>
<dbReference type="EMBL" id="RBAL01000010">
    <property type="protein sequence ID" value="RKN40488.1"/>
    <property type="molecule type" value="Genomic_DNA"/>
</dbReference>
<sequence length="74" mass="8197">MSRAGALAAAPRRAAAWLWWYLTELTGENAYARYVARARGADPAAPVASRREFERERVERRYADPRNGPGGGCC</sequence>
<keyword evidence="2" id="KW-1185">Reference proteome</keyword>
<comment type="caution">
    <text evidence="1">The sequence shown here is derived from an EMBL/GenBank/DDBJ whole genome shotgun (WGS) entry which is preliminary data.</text>
</comment>
<dbReference type="InterPro" id="IPR007423">
    <property type="entry name" value="Sel_put"/>
</dbReference>
<proteinExistence type="predicted"/>
<organism evidence="1 2">
    <name type="scientific">Streptomyces hoynatensis</name>
    <dbReference type="NCBI Taxonomy" id="1141874"/>
    <lineage>
        <taxon>Bacteria</taxon>
        <taxon>Bacillati</taxon>
        <taxon>Actinomycetota</taxon>
        <taxon>Actinomycetes</taxon>
        <taxon>Kitasatosporales</taxon>
        <taxon>Streptomycetaceae</taxon>
        <taxon>Streptomyces</taxon>
    </lineage>
</organism>
<protein>
    <submittedName>
        <fullName evidence="1">Putative selenoprotein</fullName>
    </submittedName>
</protein>
<evidence type="ECO:0000313" key="2">
    <source>
        <dbReference type="Proteomes" id="UP000272474"/>
    </source>
</evidence>
<dbReference type="AlphaFoldDB" id="A0A3A9YWV3"/>
<dbReference type="Pfam" id="PF04328">
    <property type="entry name" value="Sel_put"/>
    <property type="match status" value="1"/>
</dbReference>